<keyword evidence="3" id="KW-1185">Reference proteome</keyword>
<dbReference type="Proteomes" id="UP000076842">
    <property type="component" value="Unassembled WGS sequence"/>
</dbReference>
<evidence type="ECO:0000313" key="3">
    <source>
        <dbReference type="Proteomes" id="UP000076842"/>
    </source>
</evidence>
<feature type="region of interest" description="Disordered" evidence="1">
    <location>
        <begin position="81"/>
        <end position="101"/>
    </location>
</feature>
<evidence type="ECO:0000313" key="2">
    <source>
        <dbReference type="EMBL" id="KZT55142.1"/>
    </source>
</evidence>
<proteinExistence type="predicted"/>
<gene>
    <name evidence="2" type="ORF">CALCODRAFT_510287</name>
</gene>
<organism evidence="2 3">
    <name type="scientific">Calocera cornea HHB12733</name>
    <dbReference type="NCBI Taxonomy" id="1353952"/>
    <lineage>
        <taxon>Eukaryota</taxon>
        <taxon>Fungi</taxon>
        <taxon>Dikarya</taxon>
        <taxon>Basidiomycota</taxon>
        <taxon>Agaricomycotina</taxon>
        <taxon>Dacrymycetes</taxon>
        <taxon>Dacrymycetales</taxon>
        <taxon>Dacrymycetaceae</taxon>
        <taxon>Calocera</taxon>
    </lineage>
</organism>
<reference evidence="2 3" key="1">
    <citation type="journal article" date="2016" name="Mol. Biol. Evol.">
        <title>Comparative Genomics of Early-Diverging Mushroom-Forming Fungi Provides Insights into the Origins of Lignocellulose Decay Capabilities.</title>
        <authorList>
            <person name="Nagy L.G."/>
            <person name="Riley R."/>
            <person name="Tritt A."/>
            <person name="Adam C."/>
            <person name="Daum C."/>
            <person name="Floudas D."/>
            <person name="Sun H."/>
            <person name="Yadav J.S."/>
            <person name="Pangilinan J."/>
            <person name="Larsson K.H."/>
            <person name="Matsuura K."/>
            <person name="Barry K."/>
            <person name="Labutti K."/>
            <person name="Kuo R."/>
            <person name="Ohm R.A."/>
            <person name="Bhattacharya S.S."/>
            <person name="Shirouzu T."/>
            <person name="Yoshinaga Y."/>
            <person name="Martin F.M."/>
            <person name="Grigoriev I.V."/>
            <person name="Hibbett D.S."/>
        </authorList>
    </citation>
    <scope>NUCLEOTIDE SEQUENCE [LARGE SCALE GENOMIC DNA]</scope>
    <source>
        <strain evidence="2 3">HHB12733</strain>
    </source>
</reference>
<sequence>MSRSERRDGGQVTSGWTGGLHAAQRTKRHRFTPYQWQLIMDGPWSEVQRLMKQLAHPSQHLEATTHEDLSNTSHTDMHAALSENGGQIGGELQDRKAARRTKRHRFTPYQWQLIMDGPWSEVQRLMKQLAHPSQHLEATTHKDLSNTSHTDMHAALSENGGQIGGEWPGRNAAHMTELYAPGWVGSNAVWLVGPGSTLGPHETVPSRHFFPAECNVYR</sequence>
<name>A0A165EM57_9BASI</name>
<dbReference type="EMBL" id="KV424000">
    <property type="protein sequence ID" value="KZT55142.1"/>
    <property type="molecule type" value="Genomic_DNA"/>
</dbReference>
<accession>A0A165EM57</accession>
<protein>
    <submittedName>
        <fullName evidence="2">Uncharacterized protein</fullName>
    </submittedName>
</protein>
<dbReference type="InParanoid" id="A0A165EM57"/>
<dbReference type="AlphaFoldDB" id="A0A165EM57"/>
<evidence type="ECO:0000256" key="1">
    <source>
        <dbReference type="SAM" id="MobiDB-lite"/>
    </source>
</evidence>
<feature type="region of interest" description="Disordered" evidence="1">
    <location>
        <begin position="1"/>
        <end position="24"/>
    </location>
</feature>